<dbReference type="PIRSF" id="PIRSF015040">
    <property type="entry name" value="ATPase_SAG2001_prd"/>
    <property type="match status" value="1"/>
</dbReference>
<keyword evidence="1" id="KW-0175">Coiled coil</keyword>
<dbReference type="EMBL" id="CP031778">
    <property type="protein sequence ID" value="QDZ76611.1"/>
    <property type="molecule type" value="Genomic_DNA"/>
</dbReference>
<dbReference type="AlphaFoldDB" id="A0A9X7M0U5"/>
<dbReference type="Gene3D" id="1.10.8.730">
    <property type="match status" value="1"/>
</dbReference>
<dbReference type="Gene3D" id="3.40.50.300">
    <property type="entry name" value="P-loop containing nucleotide triphosphate hydrolases"/>
    <property type="match status" value="1"/>
</dbReference>
<organism evidence="2 3">
    <name type="scientific">Bacillus cereus</name>
    <dbReference type="NCBI Taxonomy" id="1396"/>
    <lineage>
        <taxon>Bacteria</taxon>
        <taxon>Bacillati</taxon>
        <taxon>Bacillota</taxon>
        <taxon>Bacilli</taxon>
        <taxon>Bacillales</taxon>
        <taxon>Bacillaceae</taxon>
        <taxon>Bacillus</taxon>
        <taxon>Bacillus cereus group</taxon>
    </lineage>
</organism>
<evidence type="ECO:0000313" key="3">
    <source>
        <dbReference type="Proteomes" id="UP000321735"/>
    </source>
</evidence>
<reference evidence="2 3" key="1">
    <citation type="journal article" date="2019" name="Ecotoxicol. Environ. Saf.">
        <title>Microbial characterization of heavy metal resistant bacterial strains isolated from an electroplating wastewater treatment plant.</title>
        <authorList>
            <person name="Cai X."/>
            <person name="Zheng X."/>
            <person name="Zhang D."/>
            <person name="Iqbal W."/>
            <person name="Liu C."/>
            <person name="Yang B."/>
            <person name="Zhao X."/>
            <person name="Lu X."/>
            <person name="Mao Y."/>
        </authorList>
    </citation>
    <scope>NUCLEOTIDE SEQUENCE [LARGE SCALE GENOMIC DNA]</scope>
    <source>
        <strain evidence="2 3">Co1-1</strain>
    </source>
</reference>
<proteinExistence type="predicted"/>
<dbReference type="PANTHER" id="PTHR30121">
    <property type="entry name" value="UNCHARACTERIZED PROTEIN YJGR-RELATED"/>
    <property type="match status" value="1"/>
</dbReference>
<dbReference type="InterPro" id="IPR016628">
    <property type="entry name" value="ATPase_SAG2001_prd"/>
</dbReference>
<gene>
    <name evidence="2" type="ORF">D0437_27605</name>
</gene>
<evidence type="ECO:0000313" key="2">
    <source>
        <dbReference type="EMBL" id="QDZ76611.1"/>
    </source>
</evidence>
<dbReference type="SUPFAM" id="SSF52540">
    <property type="entry name" value="P-loop containing nucleoside triphosphate hydrolases"/>
    <property type="match status" value="1"/>
</dbReference>
<protein>
    <submittedName>
        <fullName evidence="2">DUF87 domain-containing protein</fullName>
    </submittedName>
</protein>
<dbReference type="Proteomes" id="UP000321735">
    <property type="component" value="Chromosome"/>
</dbReference>
<dbReference type="PANTHER" id="PTHR30121:SF6">
    <property type="entry name" value="SLR6007 PROTEIN"/>
    <property type="match status" value="1"/>
</dbReference>
<accession>A0A9X7M0U5</accession>
<feature type="coiled-coil region" evidence="1">
    <location>
        <begin position="41"/>
        <end position="89"/>
    </location>
</feature>
<dbReference type="RefSeq" id="WP_208742619.1">
    <property type="nucleotide sequence ID" value="NZ_CP031778.1"/>
</dbReference>
<dbReference type="Pfam" id="PF12846">
    <property type="entry name" value="AAA_10"/>
    <property type="match status" value="1"/>
</dbReference>
<sequence length="832" mass="95587">MQLQSAFRDVHKNLMLTARGDIVGLYKASSTMIASTDEEKVEEYKELQAKLFAQLQKYEDIHLHMYPRNMNLEERLTQLAQDFDETSREVGEFYNHETVHVLQQELGTVTEYEFLLTVRIQNQLLNGSEALGDICKNAVDSVTGTIIRLVGLEKHISHEVLERFEKLEREVFSKINRYGFQRLTEDEVIYVNRYNFLRDIHHSVEEEKKRRGVASITDSIIDPTQLGYLKLQTTEGECYLSHVVVNSFPVDMIGTHVFQRAQELPFPVEVHIKAKYIDKHTALRKINLAAQRFKETDQDRWESGEDEDDSLASGRYVLNRAKNQIASNEGHFMKWVAVIVVHGQTKQACKERANQVKEHMENVHIHCVRPVADQLQLFYKFLHGQPLDFERNWVQWTTHQAFAENLFAISNRLGTKTGFYLGRIDKYPQVALERSESIAASRDVVLFHPFIANEGITGAVTDSPHIAITGQTGKGKTFLVKLLFMYLTFLKVKVLYIDPKSEMKKWFEKAIGNPEIQEKYPLFVEHLRNIHYVTLDASDAENWGVLDPICFLEGSEAKDLAQDIIEQIYDMHGKDDVKTALLKTLTTVIEERAMGEKVGLMHVIDRLKKAEEKSIRNAGELLYEMTQNSILQLIFSYGQTKALNLNHKINILGIEGLSLPGEEANPRYYTDSERKSVCIMLPLAKFCEKFGSKDKTEKTAEIFDEAWILRKSRAGKKLSAESRRIGRSYNNALIYVTQFVSDVTGEDDKGNFGVTFAFDEQQERDDILRYLGLEVTTTNKDMLKKLMKGQCIFSDFYGRVGKLNVDCLFEEWAEAFKTVEKTSAGLAEEERI</sequence>
<dbReference type="InterPro" id="IPR027417">
    <property type="entry name" value="P-loop_NTPase"/>
</dbReference>
<dbReference type="InterPro" id="IPR051162">
    <property type="entry name" value="T4SS_component"/>
</dbReference>
<name>A0A9X7M0U5_BACCE</name>
<evidence type="ECO:0000256" key="1">
    <source>
        <dbReference type="SAM" id="Coils"/>
    </source>
</evidence>